<protein>
    <submittedName>
        <fullName evidence="3">Uncharacterized protein</fullName>
    </submittedName>
</protein>
<evidence type="ECO:0000256" key="1">
    <source>
        <dbReference type="SAM" id="Coils"/>
    </source>
</evidence>
<gene>
    <name evidence="3" type="ORF">I9080_000693</name>
</gene>
<evidence type="ECO:0000313" key="3">
    <source>
        <dbReference type="EMBL" id="HAT4306930.1"/>
    </source>
</evidence>
<comment type="caution">
    <text evidence="3">The sequence shown here is derived from an EMBL/GenBank/DDBJ whole genome shotgun (WGS) entry which is preliminary data.</text>
</comment>
<keyword evidence="1" id="KW-0175">Coiled coil</keyword>
<keyword evidence="2" id="KW-1133">Transmembrane helix</keyword>
<keyword evidence="2" id="KW-0472">Membrane</keyword>
<proteinExistence type="predicted"/>
<feature type="transmembrane region" description="Helical" evidence="2">
    <location>
        <begin position="117"/>
        <end position="139"/>
    </location>
</feature>
<evidence type="ECO:0000256" key="2">
    <source>
        <dbReference type="SAM" id="Phobius"/>
    </source>
</evidence>
<dbReference type="Proteomes" id="UP000859547">
    <property type="component" value="Unassembled WGS sequence"/>
</dbReference>
<accession>A0A8H9UWG3</accession>
<keyword evidence="2" id="KW-0812">Transmembrane</keyword>
<dbReference type="EMBL" id="DACTCB010000002">
    <property type="protein sequence ID" value="HAT4306930.1"/>
    <property type="molecule type" value="Genomic_DNA"/>
</dbReference>
<feature type="coiled-coil region" evidence="1">
    <location>
        <begin position="6"/>
        <end position="74"/>
    </location>
</feature>
<organism evidence="3">
    <name type="scientific">Clostridium perfringens</name>
    <dbReference type="NCBI Taxonomy" id="1502"/>
    <lineage>
        <taxon>Bacteria</taxon>
        <taxon>Bacillati</taxon>
        <taxon>Bacillota</taxon>
        <taxon>Clostridia</taxon>
        <taxon>Eubacteriales</taxon>
        <taxon>Clostridiaceae</taxon>
        <taxon>Clostridium</taxon>
    </lineage>
</organism>
<dbReference type="RefSeq" id="WP_003461836.1">
    <property type="nucleotide sequence ID" value="NZ_CATNYU010000001.1"/>
</dbReference>
<name>A0A8H9UWG3_CLOPF</name>
<reference evidence="3" key="2">
    <citation type="submission" date="2020-07" db="EMBL/GenBank/DDBJ databases">
        <authorList>
            <consortium name="NCBI Pathogen Detection Project"/>
        </authorList>
    </citation>
    <scope>NUCLEOTIDE SEQUENCE</scope>
    <source>
        <strain evidence="3">C8</strain>
    </source>
</reference>
<sequence>MYKKLIKEYQVNINSLNMYLENAEEAFKIKKEFLKESSDLIMLLDYINIKKEELNEENTEKEEKKRKISEVVEKQIIENMRMTDDGGVEFKLKNYEVKNRILETANKMDKKIKQDRILYSGTLMLLVVYFEEMISKMLLTDLLKYPRIKIEENSITFEELKDLGSIDEAKKYLIEKEVNIIMKENCDYWFNEHIKKLLKLKLNNYHKNKAKFNEIMARRNLLVHNEGCVNKYYLNRVGKDNIYSVKVGDKLKVDNVYIKEALETFEEVGIGVLVELYLKEPISDNDIIDLFEYTTDNYLFKDKYKIALVIYELLLDSKKIKGELKKYCELNYWQCHKWLGTTNDKVKELEKEDYSIYDVSLKLGGFALQERYDEFYETFNKQTCITLEDLKEWPVFKLMRKDDRFIKMIEVEEKNKMLAEVSVDEENKKINFN</sequence>
<dbReference type="AlphaFoldDB" id="A0A8H9UWG3"/>
<reference evidence="3" key="1">
    <citation type="journal article" date="2018" name="Genome Biol.">
        <title>SKESA: strategic k-mer extension for scrupulous assemblies.</title>
        <authorList>
            <person name="Souvorov A."/>
            <person name="Agarwala R."/>
            <person name="Lipman D.J."/>
        </authorList>
    </citation>
    <scope>NUCLEOTIDE SEQUENCE</scope>
    <source>
        <strain evidence="3">C8</strain>
    </source>
</reference>